<dbReference type="SUPFAM" id="SSF52467">
    <property type="entry name" value="DHS-like NAD/FAD-binding domain"/>
    <property type="match status" value="1"/>
</dbReference>
<dbReference type="Gene3D" id="3.40.50.1220">
    <property type="entry name" value="TPP-binding domain"/>
    <property type="match status" value="1"/>
</dbReference>
<evidence type="ECO:0000313" key="1">
    <source>
        <dbReference type="EMBL" id="QGM99321.1"/>
    </source>
</evidence>
<name>A0A6B8M9A3_9HYPH</name>
<sequence>MSKASLDGKAIALDDAFKQAASILSGAKFPLVAGLGADVPGARAAILLAERLRGAFDHLASRDSLVDLDVKRSFGMFTTTANEARVRADVVILVGPGLTKQWPGMLERLALDQAPRHGTHAGQPRKVIWIGPDASEAGAVPGAKVVPASLQEIPGVLAVWRARVGGRRVNPEKIDAAKLELVDGVADTLRNAKFGCFVWASAIGLDALTVEMMQALVTDLNVTTRFTGLHIGGRSGASGVTQVAGWMTGFPPRTGFGRGYPEHDPWRFEASRLVDSGEADAALWISAFDGEAPSWSRSDIPLITLAPAGAAPSRGLYIEVGQPGVTHDAVLMAQETGGLTLRAATAPSDAPTVAQVIDAIMANVSEVAPC</sequence>
<dbReference type="AlphaFoldDB" id="A0A6B8M9A3"/>
<dbReference type="Proteomes" id="UP000422569">
    <property type="component" value="Chromosome"/>
</dbReference>
<dbReference type="EMBL" id="CP044331">
    <property type="protein sequence ID" value="QGM99321.1"/>
    <property type="molecule type" value="Genomic_DNA"/>
</dbReference>
<gene>
    <name evidence="1" type="ORF">F7D14_18755</name>
</gene>
<keyword evidence="2" id="KW-1185">Reference proteome</keyword>
<accession>A0A6B8M9A3</accession>
<dbReference type="RefSeq" id="WP_016919510.1">
    <property type="nucleotide sequence ID" value="NZ_CP044331.1"/>
</dbReference>
<evidence type="ECO:0000313" key="2">
    <source>
        <dbReference type="Proteomes" id="UP000422569"/>
    </source>
</evidence>
<proteinExistence type="predicted"/>
<dbReference type="InterPro" id="IPR029035">
    <property type="entry name" value="DHS-like_NAD/FAD-binding_dom"/>
</dbReference>
<protein>
    <submittedName>
        <fullName evidence="1">Formylmethanofuran dehydrogenase</fullName>
    </submittedName>
</protein>
<reference evidence="1 2" key="1">
    <citation type="submission" date="2019-09" db="EMBL/GenBank/DDBJ databases">
        <title>Isolation and complete genome sequencing of Methylocystis species.</title>
        <authorList>
            <person name="Rumah B.L."/>
            <person name="Stead C.E."/>
            <person name="Stevens B.C."/>
            <person name="Minton N.P."/>
            <person name="Grosse-Honebrink A."/>
            <person name="Zhang Y."/>
        </authorList>
    </citation>
    <scope>NUCLEOTIDE SEQUENCE [LARGE SCALE GENOMIC DNA]</scope>
    <source>
        <strain evidence="1 2">BRCS2</strain>
    </source>
</reference>
<organism evidence="1 2">
    <name type="scientific">Methylocystis parvus</name>
    <dbReference type="NCBI Taxonomy" id="134"/>
    <lineage>
        <taxon>Bacteria</taxon>
        <taxon>Pseudomonadati</taxon>
        <taxon>Pseudomonadota</taxon>
        <taxon>Alphaproteobacteria</taxon>
        <taxon>Hyphomicrobiales</taxon>
        <taxon>Methylocystaceae</taxon>
        <taxon>Methylocystis</taxon>
    </lineage>
</organism>
<dbReference type="KEGG" id="mpar:F7D14_18755"/>